<organism evidence="2 3">
    <name type="scientific">Micromonospora harpali</name>
    <dbReference type="NCBI Taxonomy" id="1490225"/>
    <lineage>
        <taxon>Bacteria</taxon>
        <taxon>Bacillati</taxon>
        <taxon>Actinomycetota</taxon>
        <taxon>Actinomycetes</taxon>
        <taxon>Micromonosporales</taxon>
        <taxon>Micromonosporaceae</taxon>
        <taxon>Micromonospora</taxon>
    </lineage>
</organism>
<protein>
    <submittedName>
        <fullName evidence="2">Uncharacterized protein</fullName>
    </submittedName>
</protein>
<evidence type="ECO:0000256" key="1">
    <source>
        <dbReference type="SAM" id="MobiDB-lite"/>
    </source>
</evidence>
<keyword evidence="3" id="KW-1185">Reference proteome</keyword>
<evidence type="ECO:0000313" key="2">
    <source>
        <dbReference type="EMBL" id="MFC5945945.1"/>
    </source>
</evidence>
<dbReference type="EMBL" id="JBHSQQ010000434">
    <property type="protein sequence ID" value="MFC5945945.1"/>
    <property type="molecule type" value="Genomic_DNA"/>
</dbReference>
<sequence>MLPQVAADNRLPRLNALGPEVAARAVLVDPDGTVDPAALVDVVAPAPVASDSVARSMVDAPVNRTVLGHGAEFEFFEMLDLSAAIDLIEGATVETLPLAAQTYPLAADDAGTISIEVEKKDYYRDSQDGRLYRRPAPTRTRETVAIVEVVAGVVPDTDAEVGTHLADESLFPSIAAFENALSALTGPVRFADLLADFQATGHLTELRLTPVGERALIGPRPPDSDPGARVHHSIGVPLAGAYSFLAYVAAHTWRSPTSVAPSHARPHLDDALRFADALAARFAATGASARDVAELRGFAAMLYVNAAGYANRFIYRGGAKENLGAASRHDMAVLIEQLPAAARTFFTEGFTEVEGLFRAQFTARFPDLADRFRDRHGEELPGDFFQLPGGQTPTVVDYLAGRVSQRTAFGGMTVLPALDEVNAALPLVVLEVRYFGAQHVAGAAAQAEAEALREAARAAFSEALRVTGTVVLRSGAVTLPPDQRLWSLSRRTGRPGLLTVELPLNEQGWSLRPLLPMPADVTAIRVVQHVDLPEHFVALQRLADFTGRPVYALADDTAAVWDPDLRDVRVDGPDDVRPWLEFLPAAYEAVTTDPPRRWGIGAGGQLTPLTGGDGSEPALTVHPRELLPTPGQHLPPVVVTHHPEVRAAAARIQVPPGYLAVVAGPDAPTDVHRWAADVVEAATTRSVSAEAILLVGHPLPHLAAQTLADEFGRVADAQGAGIASVVVTHGADIEVSTRTGEVRTVPVTGHDELDGWRVFRPFAQGGTTAVPDAVRAAITSPATAAGPAGPGAGDAGWVRLHTDTGAALRDPDEPSGWAARRAAAPVAVRQHRWVDPVSLPGPGQHDRYVVESRFEVRRFEYDGQPVTDLTVRVWIDGDPAGEVLADLRDMVHLILNGDSHAGEDAYVLPNGHGDRLHVTVARATSADDAHLAVQMVDEGPTDQFHWRHDATPEQRLHEFAHQLGLRDEYRDSTSSHRPDVPGSLLGDLTGVASDALTSDELAQLSDEEEIQLRGMQWAGLRPRHLQLLAALIGEPDADGAYRGTAPTSERIGVAPRAPQPAIDRAGQPLPAVDTESGDVAAGEAGSERIEVSRRVDRTRHPLTPAGLETAVRATLDAQAAVRPADPAAPAAGWNPLEDP</sequence>
<reference evidence="3" key="1">
    <citation type="journal article" date="2019" name="Int. J. Syst. Evol. Microbiol.">
        <title>The Global Catalogue of Microorganisms (GCM) 10K type strain sequencing project: providing services to taxonomists for standard genome sequencing and annotation.</title>
        <authorList>
            <consortium name="The Broad Institute Genomics Platform"/>
            <consortium name="The Broad Institute Genome Sequencing Center for Infectious Disease"/>
            <person name="Wu L."/>
            <person name="Ma J."/>
        </authorList>
    </citation>
    <scope>NUCLEOTIDE SEQUENCE [LARGE SCALE GENOMIC DNA]</scope>
    <source>
        <strain evidence="3">CGMCC 4.7173</strain>
    </source>
</reference>
<accession>A0ABW1HYV8</accession>
<feature type="compositionally biased region" description="Low complexity" evidence="1">
    <location>
        <begin position="1118"/>
        <end position="1131"/>
    </location>
</feature>
<gene>
    <name evidence="2" type="ORF">ACFPZ4_31360</name>
</gene>
<name>A0ABW1HYV8_9ACTN</name>
<evidence type="ECO:0000313" key="3">
    <source>
        <dbReference type="Proteomes" id="UP001596207"/>
    </source>
</evidence>
<feature type="region of interest" description="Disordered" evidence="1">
    <location>
        <begin position="1118"/>
        <end position="1139"/>
    </location>
</feature>
<proteinExistence type="predicted"/>
<dbReference type="Proteomes" id="UP001596207">
    <property type="component" value="Unassembled WGS sequence"/>
</dbReference>
<feature type="region of interest" description="Disordered" evidence="1">
    <location>
        <begin position="1055"/>
        <end position="1091"/>
    </location>
</feature>
<comment type="caution">
    <text evidence="2">The sequence shown here is derived from an EMBL/GenBank/DDBJ whole genome shotgun (WGS) entry which is preliminary data.</text>
</comment>
<feature type="non-terminal residue" evidence="2">
    <location>
        <position position="1139"/>
    </location>
</feature>